<evidence type="ECO:0000256" key="1">
    <source>
        <dbReference type="ARBA" id="ARBA00004442"/>
    </source>
</evidence>
<keyword evidence="8" id="KW-0675">Receptor</keyword>
<keyword evidence="2 4" id="KW-0472">Membrane</keyword>
<feature type="domain" description="TonB-dependent receptor plug" evidence="7">
    <location>
        <begin position="79"/>
        <end position="182"/>
    </location>
</feature>
<name>A0A2T5FUS5_9SPHN</name>
<comment type="caution">
    <text evidence="8">The sequence shown here is derived from an EMBL/GenBank/DDBJ whole genome shotgun (WGS) entry which is preliminary data.</text>
</comment>
<feature type="chain" id="PRO_5015437084" evidence="5">
    <location>
        <begin position="38"/>
        <end position="966"/>
    </location>
</feature>
<keyword evidence="4" id="KW-0798">TonB box</keyword>
<accession>A0A2T5FUS5</accession>
<evidence type="ECO:0000259" key="7">
    <source>
        <dbReference type="Pfam" id="PF07715"/>
    </source>
</evidence>
<sequence length="966" mass="105999">MWLGHWSSRGAICAPRVRTLLLATAAAPILSSTPAIGQLASPAPAEQPSSPAGDTVRSAVEEIIVTGLRQTIQTSINEKKNETAIVDALSAQDIGDLPALSVGEAIQTITGATTHREKGGASEISLRGLGSFLSNTTFNGREASNGSGDRAVNFNQFPSELINDIKIYKSQQADLVEGGVAGTIELGTLKPLDYGKRRIQAEIRANYNPYQDRIIGAGAWGWRGTLSYVDQFDAGALGEIGIALGVQRNDVNNPEESYAASSTWVACNAAVTAANANCPEVSRAAAAAGAPFYLAPNSVQFRQISEQDRRDAIFGAVQWRPGDRLNVNLDVQYSKRAYSEDRRDLILSETRFGLKNRIIGDDGRLLYAEGLSSVESTGTLFERDEEYLGGGLGLEFEASDRLTLSGDASYSRTKRRDIERSVRLRSDPLDIFGNRTPLNNQRVPYVYDARNGYATLITIDPRFNVNNYSLFSDDARLRRDQLQRENEIVAGRLDAGYEMEGFLWRIDGGVRFSRQTYSDFDDRVEITQDDRNVDRAVNFACRTIFPQTDYLSSAPGAPITSWATFDPVCQFRDYLGTEDPGRNADIRSVANRDVTEEVWAGYAMASYETKAGDIPLRGNFGVRVVDTRVTSRGLRSALGVVTNPDGSIRLVASGDFETLTIKGGSTRVLPSLNAIFEVNPDLLLRLAGYRAMSRPAPSSLGAGRTIQLEDGTNFSSIEDAIRLITANGSPRLKPIMSWNADAAIEFYPNRDSILAATFYYKKFAGGYIPVTLEEQIDIGGQSVTVPVVQTQNSSEKSRVYGVEVTLANRFSWLPAPLDGLGAKVSYSYANSNFKNYDIRLGDVVNPDTGDVTPGMIPPAGLSGYSKHVLSAQIYYQLGGLSLQSIYNYRSNYYQDFVGGNAQLRYVRGNDTVDLRASYDINRNLSLRLEALNIFDEPKVTDMPIKGSSRQYHFYGSRYFLGIRLRV</sequence>
<dbReference type="Gene3D" id="2.170.130.10">
    <property type="entry name" value="TonB-dependent receptor, plug domain"/>
    <property type="match status" value="1"/>
</dbReference>
<keyword evidence="5" id="KW-0732">Signal</keyword>
<dbReference type="InterPro" id="IPR010104">
    <property type="entry name" value="TonB_rcpt_bac"/>
</dbReference>
<dbReference type="EMBL" id="NWBU01000016">
    <property type="protein sequence ID" value="PTQ08282.1"/>
    <property type="molecule type" value="Genomic_DNA"/>
</dbReference>
<dbReference type="PANTHER" id="PTHR40980">
    <property type="entry name" value="PLUG DOMAIN-CONTAINING PROTEIN"/>
    <property type="match status" value="1"/>
</dbReference>
<dbReference type="PANTHER" id="PTHR40980:SF4">
    <property type="entry name" value="TONB-DEPENDENT RECEPTOR-LIKE BETA-BARREL DOMAIN-CONTAINING PROTEIN"/>
    <property type="match status" value="1"/>
</dbReference>
<dbReference type="Proteomes" id="UP000244162">
    <property type="component" value="Unassembled WGS sequence"/>
</dbReference>
<evidence type="ECO:0000256" key="5">
    <source>
        <dbReference type="SAM" id="SignalP"/>
    </source>
</evidence>
<evidence type="ECO:0000313" key="8">
    <source>
        <dbReference type="EMBL" id="PTQ08282.1"/>
    </source>
</evidence>
<evidence type="ECO:0000313" key="9">
    <source>
        <dbReference type="Proteomes" id="UP000244162"/>
    </source>
</evidence>
<evidence type="ECO:0000259" key="6">
    <source>
        <dbReference type="Pfam" id="PF00593"/>
    </source>
</evidence>
<dbReference type="OrthoDB" id="5476657at2"/>
<dbReference type="InterPro" id="IPR000531">
    <property type="entry name" value="Beta-barrel_TonB"/>
</dbReference>
<feature type="domain" description="TonB-dependent receptor-like beta-barrel" evidence="6">
    <location>
        <begin position="449"/>
        <end position="933"/>
    </location>
</feature>
<dbReference type="InterPro" id="IPR037066">
    <property type="entry name" value="Plug_dom_sf"/>
</dbReference>
<evidence type="ECO:0000256" key="4">
    <source>
        <dbReference type="RuleBase" id="RU003357"/>
    </source>
</evidence>
<comment type="subcellular location">
    <subcellularLocation>
        <location evidence="1 4">Cell outer membrane</location>
    </subcellularLocation>
</comment>
<dbReference type="Pfam" id="PF07715">
    <property type="entry name" value="Plug"/>
    <property type="match status" value="1"/>
</dbReference>
<dbReference type="AlphaFoldDB" id="A0A2T5FUS5"/>
<organism evidence="8 9">
    <name type="scientific">Sphingomonas oleivorans</name>
    <dbReference type="NCBI Taxonomy" id="1735121"/>
    <lineage>
        <taxon>Bacteria</taxon>
        <taxon>Pseudomonadati</taxon>
        <taxon>Pseudomonadota</taxon>
        <taxon>Alphaproteobacteria</taxon>
        <taxon>Sphingomonadales</taxon>
        <taxon>Sphingomonadaceae</taxon>
        <taxon>Sphingomonas</taxon>
    </lineage>
</organism>
<dbReference type="InterPro" id="IPR012910">
    <property type="entry name" value="Plug_dom"/>
</dbReference>
<evidence type="ECO:0000256" key="3">
    <source>
        <dbReference type="ARBA" id="ARBA00023237"/>
    </source>
</evidence>
<protein>
    <submittedName>
        <fullName evidence="8">TonB-dependent receptor</fullName>
    </submittedName>
</protein>
<reference evidence="8 9" key="1">
    <citation type="submission" date="2017-09" db="EMBL/GenBank/DDBJ databases">
        <title>Sphingomonas panjinensis sp.nov., isolated from oil-contaminated soil.</title>
        <authorList>
            <person name="Wang L."/>
            <person name="Chen L."/>
        </authorList>
    </citation>
    <scope>NUCLEOTIDE SEQUENCE [LARGE SCALE GENOMIC DNA]</scope>
    <source>
        <strain evidence="8 9">FW-11</strain>
    </source>
</reference>
<dbReference type="Gene3D" id="2.40.170.20">
    <property type="entry name" value="TonB-dependent receptor, beta-barrel domain"/>
    <property type="match status" value="1"/>
</dbReference>
<feature type="signal peptide" evidence="5">
    <location>
        <begin position="1"/>
        <end position="37"/>
    </location>
</feature>
<dbReference type="NCBIfam" id="TIGR01782">
    <property type="entry name" value="TonB-Xanth-Caul"/>
    <property type="match status" value="1"/>
</dbReference>
<dbReference type="InterPro" id="IPR036942">
    <property type="entry name" value="Beta-barrel_TonB_sf"/>
</dbReference>
<comment type="similarity">
    <text evidence="4">Belongs to the TonB-dependent receptor family.</text>
</comment>
<proteinExistence type="inferred from homology"/>
<dbReference type="Pfam" id="PF00593">
    <property type="entry name" value="TonB_dep_Rec_b-barrel"/>
    <property type="match status" value="1"/>
</dbReference>
<keyword evidence="3" id="KW-0998">Cell outer membrane</keyword>
<gene>
    <name evidence="8" type="ORF">CLG96_16075</name>
</gene>
<dbReference type="GO" id="GO:0009279">
    <property type="term" value="C:cell outer membrane"/>
    <property type="evidence" value="ECO:0007669"/>
    <property type="project" value="UniProtKB-SubCell"/>
</dbReference>
<keyword evidence="9" id="KW-1185">Reference proteome</keyword>
<dbReference type="SUPFAM" id="SSF56935">
    <property type="entry name" value="Porins"/>
    <property type="match status" value="1"/>
</dbReference>
<evidence type="ECO:0000256" key="2">
    <source>
        <dbReference type="ARBA" id="ARBA00023136"/>
    </source>
</evidence>